<proteinExistence type="predicted"/>
<dbReference type="RefSeq" id="WP_185104205.1">
    <property type="nucleotide sequence ID" value="NZ_JACHMI010000001.1"/>
</dbReference>
<protein>
    <recommendedName>
        <fullName evidence="3">Gluconate 2-dehydrogenase subunit 3 family protein</fullName>
    </recommendedName>
</protein>
<evidence type="ECO:0000313" key="1">
    <source>
        <dbReference type="EMBL" id="MBB6549839.1"/>
    </source>
</evidence>
<name>A0A7X0TZZ9_9ACTN</name>
<reference evidence="1 2" key="1">
    <citation type="submission" date="2020-08" db="EMBL/GenBank/DDBJ databases">
        <title>Sequencing the genomes of 1000 actinobacteria strains.</title>
        <authorList>
            <person name="Klenk H.-P."/>
        </authorList>
    </citation>
    <scope>NUCLEOTIDE SEQUENCE [LARGE SCALE GENOMIC DNA]</scope>
    <source>
        <strain evidence="1 2">DSM 43768</strain>
    </source>
</reference>
<sequence length="190" mass="19952">MSAELPADHETRVVTTLEAFADTIIPGAKRSGQDRAVAGASPTGGAVAAGAMELIHWDATGISQSLGDYARALNDHAREHAGQHGLDLDGDVPPFVALTFEQRTDLVRVLTAPGHPDKPLWVLLSLFCYMAYDSAAHTGTAAALAAGHPGLTSMRLARPGADGLWRFPSFSYGRQLADLHPGTTDTGSPE</sequence>
<comment type="caution">
    <text evidence="1">The sequence shown here is derived from an EMBL/GenBank/DDBJ whole genome shotgun (WGS) entry which is preliminary data.</text>
</comment>
<keyword evidence="2" id="KW-1185">Reference proteome</keyword>
<dbReference type="AlphaFoldDB" id="A0A7X0TZZ9"/>
<gene>
    <name evidence="1" type="ORF">HD593_004634</name>
</gene>
<organism evidence="1 2">
    <name type="scientific">Nonomuraea rubra</name>
    <dbReference type="NCBI Taxonomy" id="46180"/>
    <lineage>
        <taxon>Bacteria</taxon>
        <taxon>Bacillati</taxon>
        <taxon>Actinomycetota</taxon>
        <taxon>Actinomycetes</taxon>
        <taxon>Streptosporangiales</taxon>
        <taxon>Streptosporangiaceae</taxon>
        <taxon>Nonomuraea</taxon>
    </lineage>
</organism>
<accession>A0A7X0TZZ9</accession>
<dbReference type="InterPro" id="IPR046029">
    <property type="entry name" value="DUF5987"/>
</dbReference>
<dbReference type="EMBL" id="JACHMI010000001">
    <property type="protein sequence ID" value="MBB6549839.1"/>
    <property type="molecule type" value="Genomic_DNA"/>
</dbReference>
<dbReference type="Proteomes" id="UP000565579">
    <property type="component" value="Unassembled WGS sequence"/>
</dbReference>
<evidence type="ECO:0000313" key="2">
    <source>
        <dbReference type="Proteomes" id="UP000565579"/>
    </source>
</evidence>
<evidence type="ECO:0008006" key="3">
    <source>
        <dbReference type="Google" id="ProtNLM"/>
    </source>
</evidence>
<dbReference type="Pfam" id="PF19449">
    <property type="entry name" value="DUF5987"/>
    <property type="match status" value="1"/>
</dbReference>